<keyword evidence="6 16" id="KW-0808">Transferase</keyword>
<dbReference type="EMBL" id="RIBY02001112">
    <property type="protein sequence ID" value="KAH9832699.1"/>
    <property type="molecule type" value="Genomic_DNA"/>
</dbReference>
<evidence type="ECO:0000256" key="7">
    <source>
        <dbReference type="ARBA" id="ARBA00022695"/>
    </source>
</evidence>
<feature type="domain" description="mRNA capping enzyme adenylation" evidence="19">
    <location>
        <begin position="41"/>
        <end position="248"/>
    </location>
</feature>
<keyword evidence="10 16" id="KW-0342">GTP-binding</keyword>
<evidence type="ECO:0000256" key="14">
    <source>
        <dbReference type="ARBA" id="ARBA00044624"/>
    </source>
</evidence>
<comment type="catalytic activity">
    <reaction evidence="14">
        <text>a 5'-end diphospho-ribonucleoside in mRNA + GTP + H(+) = a 5'-end (5'-triphosphoguanosine)-ribonucleoside in mRNA + diphosphate</text>
        <dbReference type="Rhea" id="RHEA:67012"/>
        <dbReference type="Rhea" id="RHEA-COMP:17165"/>
        <dbReference type="Rhea" id="RHEA-COMP:17166"/>
        <dbReference type="ChEBI" id="CHEBI:15378"/>
        <dbReference type="ChEBI" id="CHEBI:33019"/>
        <dbReference type="ChEBI" id="CHEBI:37565"/>
        <dbReference type="ChEBI" id="CHEBI:167616"/>
        <dbReference type="ChEBI" id="CHEBI:167617"/>
        <dbReference type="EC" id="2.7.7.50"/>
    </reaction>
    <physiologicalReaction direction="left-to-right" evidence="14">
        <dbReference type="Rhea" id="RHEA:67013"/>
    </physiologicalReaction>
</comment>
<keyword evidence="7 16" id="KW-0548">Nucleotidyltransferase</keyword>
<dbReference type="GO" id="GO:0031533">
    <property type="term" value="C:mRNA capping enzyme complex"/>
    <property type="evidence" value="ECO:0007669"/>
    <property type="project" value="InterPro"/>
</dbReference>
<dbReference type="InterPro" id="IPR051029">
    <property type="entry name" value="mRNA_Capping_Enz/RNA_Phosphat"/>
</dbReference>
<dbReference type="EC" id="2.7.7.50" evidence="3 16"/>
<feature type="domain" description="mRNA capping enzyme C-terminal" evidence="20">
    <location>
        <begin position="252"/>
        <end position="376"/>
    </location>
</feature>
<dbReference type="GO" id="GO:0005525">
    <property type="term" value="F:GTP binding"/>
    <property type="evidence" value="ECO:0007669"/>
    <property type="project" value="UniProtKB-KW"/>
</dbReference>
<evidence type="ECO:0000256" key="2">
    <source>
        <dbReference type="ARBA" id="ARBA00010237"/>
    </source>
</evidence>
<keyword evidence="5 16" id="KW-0507">mRNA processing</keyword>
<evidence type="ECO:0000256" key="18">
    <source>
        <dbReference type="SAM" id="MobiDB-lite"/>
    </source>
</evidence>
<feature type="compositionally biased region" description="Basic and acidic residues" evidence="18">
    <location>
        <begin position="419"/>
        <end position="436"/>
    </location>
</feature>
<evidence type="ECO:0000259" key="19">
    <source>
        <dbReference type="Pfam" id="PF01331"/>
    </source>
</evidence>
<feature type="compositionally biased region" description="Basic and acidic residues" evidence="18">
    <location>
        <begin position="393"/>
        <end position="406"/>
    </location>
</feature>
<evidence type="ECO:0000313" key="22">
    <source>
        <dbReference type="Proteomes" id="UP001138500"/>
    </source>
</evidence>
<evidence type="ECO:0000256" key="3">
    <source>
        <dbReference type="ARBA" id="ARBA00012475"/>
    </source>
</evidence>
<evidence type="ECO:0000256" key="17">
    <source>
        <dbReference type="PIRSR" id="PIRSR036959-1"/>
    </source>
</evidence>
<evidence type="ECO:0000256" key="9">
    <source>
        <dbReference type="ARBA" id="ARBA00023042"/>
    </source>
</evidence>
<keyword evidence="8 16" id="KW-0547">Nucleotide-binding</keyword>
<feature type="active site" description="N6-GMP-lysine intermediate" evidence="17">
    <location>
        <position position="63"/>
    </location>
</feature>
<comment type="subcellular location">
    <subcellularLocation>
        <location evidence="1 16">Nucleus</location>
    </subcellularLocation>
</comment>
<dbReference type="SUPFAM" id="SSF50249">
    <property type="entry name" value="Nucleic acid-binding proteins"/>
    <property type="match status" value="1"/>
</dbReference>
<dbReference type="Pfam" id="PF03919">
    <property type="entry name" value="mRNA_cap_C"/>
    <property type="match status" value="1"/>
</dbReference>
<sequence length="436" mass="50524">MGSSINLAQVGERLTHEDREFEQKNVADLLHRHQLSFPGAQPVSFARHHIEELVNRDYFVCEKTDGIRCLLFLTFNMVNGQPAEFQLLIDRKNDYYVVPLDKMHVPKGSPGGPGFELGNFHKRTLLDGELVVDIDKQGRRKLVYYVFDMLALDGTSIMDMPLDRRYGRAGELVVKPYERFMAHPDFKENMERQAPFFIKLKKMEAPYGTQMMFKDILPNLPHGNDGLIFTCVSTPYVSGTDKHILKWKPPHENTVDFRLVIDSFPKEEYEDGIHEDWDAKPEIHLEVNHAEAGGYQYFASLALTDTEWENIKRKGEQVDGRIIECHRDPITAHWRPKIEPDGCPRFRDDKKDANHISVVNSVLESIKDAVSERDLVEAAGRIKVAYKARQARKATEAEERRRRDLAVRQQQQQQQQHPPRQEQQRVVDEDGPHYEE</sequence>
<evidence type="ECO:0000256" key="15">
    <source>
        <dbReference type="ARBA" id="ARBA00047082"/>
    </source>
</evidence>
<dbReference type="Proteomes" id="UP001138500">
    <property type="component" value="Unassembled WGS sequence"/>
</dbReference>
<evidence type="ECO:0000256" key="6">
    <source>
        <dbReference type="ARBA" id="ARBA00022679"/>
    </source>
</evidence>
<gene>
    <name evidence="21" type="ORF">Tdes44962_MAKER00179</name>
</gene>
<feature type="region of interest" description="Disordered" evidence="18">
    <location>
        <begin position="389"/>
        <end position="436"/>
    </location>
</feature>
<keyword evidence="11 16" id="KW-0539">Nucleus</keyword>
<name>A0A9W7W4A5_9PEZI</name>
<evidence type="ECO:0000259" key="20">
    <source>
        <dbReference type="Pfam" id="PF03919"/>
    </source>
</evidence>
<dbReference type="Pfam" id="PF01331">
    <property type="entry name" value="mRNA_cap_enzyme"/>
    <property type="match status" value="1"/>
</dbReference>
<evidence type="ECO:0000256" key="12">
    <source>
        <dbReference type="ARBA" id="ARBA00029909"/>
    </source>
</evidence>
<organism evidence="21 22">
    <name type="scientific">Teratosphaeria destructans</name>
    <dbReference type="NCBI Taxonomy" id="418781"/>
    <lineage>
        <taxon>Eukaryota</taxon>
        <taxon>Fungi</taxon>
        <taxon>Dikarya</taxon>
        <taxon>Ascomycota</taxon>
        <taxon>Pezizomycotina</taxon>
        <taxon>Dothideomycetes</taxon>
        <taxon>Dothideomycetidae</taxon>
        <taxon>Mycosphaerellales</taxon>
        <taxon>Teratosphaeriaceae</taxon>
        <taxon>Teratosphaeria</taxon>
    </lineage>
</organism>
<dbReference type="Gene3D" id="2.40.50.140">
    <property type="entry name" value="Nucleic acid-binding proteins"/>
    <property type="match status" value="1"/>
</dbReference>
<dbReference type="GO" id="GO:0004484">
    <property type="term" value="F:mRNA guanylyltransferase activity"/>
    <property type="evidence" value="ECO:0007669"/>
    <property type="project" value="UniProtKB-EC"/>
</dbReference>
<evidence type="ECO:0000256" key="1">
    <source>
        <dbReference type="ARBA" id="ARBA00004123"/>
    </source>
</evidence>
<dbReference type="InterPro" id="IPR013846">
    <property type="entry name" value="mRNA_cap_enzyme_C"/>
</dbReference>
<dbReference type="GO" id="GO:0005524">
    <property type="term" value="F:ATP binding"/>
    <property type="evidence" value="ECO:0007669"/>
    <property type="project" value="InterPro"/>
</dbReference>
<reference evidence="21 22" key="1">
    <citation type="journal article" date="2018" name="IMA Fungus">
        <title>IMA Genome-F 10: Nine draft genome sequences of Claviceps purpurea s.lat., including C. arundinis, C. humidiphila, and C. cf. spartinae, pseudomolecules for the pitch canker pathogen Fusarium circinatum, draft genome of Davidsoniella eucalypti, Grosmannia galeiformis, Quambalaria eucalypti, and Teratosphaeria destructans.</title>
        <authorList>
            <person name="Wingfield B.D."/>
            <person name="Liu M."/>
            <person name="Nguyen H.D."/>
            <person name="Lane F.A."/>
            <person name="Morgan S.W."/>
            <person name="De Vos L."/>
            <person name="Wilken P.M."/>
            <person name="Duong T.A."/>
            <person name="Aylward J."/>
            <person name="Coetzee M.P."/>
            <person name="Dadej K."/>
            <person name="De Beer Z.W."/>
            <person name="Findlay W."/>
            <person name="Havenga M."/>
            <person name="Kolarik M."/>
            <person name="Menzies J.G."/>
            <person name="Naidoo K."/>
            <person name="Pochopski O."/>
            <person name="Shoukouhi P."/>
            <person name="Santana Q.C."/>
            <person name="Seifert K.A."/>
            <person name="Soal N."/>
            <person name="Steenkamp E.T."/>
            <person name="Tatham C.T."/>
            <person name="van der Nest M.A."/>
            <person name="Wingfield M.J."/>
        </authorList>
    </citation>
    <scope>NUCLEOTIDE SEQUENCE [LARGE SCALE GENOMIC DNA]</scope>
    <source>
        <strain evidence="21">CMW44962</strain>
    </source>
</reference>
<keyword evidence="9 16" id="KW-0506">mRNA capping</keyword>
<proteinExistence type="inferred from homology"/>
<evidence type="ECO:0000256" key="11">
    <source>
        <dbReference type="ARBA" id="ARBA00023242"/>
    </source>
</evidence>
<dbReference type="SUPFAM" id="SSF56091">
    <property type="entry name" value="DNA ligase/mRNA capping enzyme, catalytic domain"/>
    <property type="match status" value="1"/>
</dbReference>
<comment type="function">
    <text evidence="16">Second step of mRNA capping. Transfer of the GMP moiety of GTP to the 5'-end of RNA via an enzyme-GMP covalent reaction intermediate.</text>
</comment>
<dbReference type="PIRSF" id="PIRSF036959">
    <property type="entry name" value="mRNA_cap_alpha"/>
    <property type="match status" value="1"/>
</dbReference>
<dbReference type="InterPro" id="IPR017075">
    <property type="entry name" value="mRNA_cap_enzyme_alpha"/>
</dbReference>
<dbReference type="CDD" id="cd07895">
    <property type="entry name" value="Adenylation_mRNA_capping"/>
    <property type="match status" value="1"/>
</dbReference>
<comment type="subunit">
    <text evidence="15">Heterodimer. The mRNA-capping enzyme is composed of two separate chains alpha and beta, respectively a mRNA guanylyltransferase and an mRNA 5'-triphosphate monophosphatase.</text>
</comment>
<evidence type="ECO:0000256" key="10">
    <source>
        <dbReference type="ARBA" id="ARBA00023134"/>
    </source>
</evidence>
<dbReference type="Gene3D" id="3.30.470.30">
    <property type="entry name" value="DNA ligase/mRNA capping enzyme"/>
    <property type="match status" value="1"/>
</dbReference>
<dbReference type="OrthoDB" id="200924at2759"/>
<dbReference type="GO" id="GO:0006370">
    <property type="term" value="P:7-methylguanosine mRNA capping"/>
    <property type="evidence" value="ECO:0007669"/>
    <property type="project" value="UniProtKB-KW"/>
</dbReference>
<reference evidence="21 22" key="2">
    <citation type="journal article" date="2021" name="Curr. Genet.">
        <title>Genetic response to nitrogen starvation in the aggressive Eucalyptus foliar pathogen Teratosphaeria destructans.</title>
        <authorList>
            <person name="Havenga M."/>
            <person name="Wingfield B.D."/>
            <person name="Wingfield M.J."/>
            <person name="Dreyer L.L."/>
            <person name="Roets F."/>
            <person name="Aylward J."/>
        </authorList>
    </citation>
    <scope>NUCLEOTIDE SEQUENCE [LARGE SCALE GENOMIC DNA]</scope>
    <source>
        <strain evidence="21">CMW44962</strain>
    </source>
</reference>
<dbReference type="InterPro" id="IPR001339">
    <property type="entry name" value="mRNA_cap_enzyme_adenylation"/>
</dbReference>
<evidence type="ECO:0000256" key="5">
    <source>
        <dbReference type="ARBA" id="ARBA00022664"/>
    </source>
</evidence>
<dbReference type="InterPro" id="IPR012340">
    <property type="entry name" value="NA-bd_OB-fold"/>
</dbReference>
<evidence type="ECO:0000313" key="21">
    <source>
        <dbReference type="EMBL" id="KAH9832699.1"/>
    </source>
</evidence>
<evidence type="ECO:0000256" key="8">
    <source>
        <dbReference type="ARBA" id="ARBA00022741"/>
    </source>
</evidence>
<evidence type="ECO:0000256" key="13">
    <source>
        <dbReference type="ARBA" id="ARBA00030702"/>
    </source>
</evidence>
<evidence type="ECO:0000256" key="4">
    <source>
        <dbReference type="ARBA" id="ARBA00019171"/>
    </source>
</evidence>
<dbReference type="PANTHER" id="PTHR10367">
    <property type="entry name" value="MRNA-CAPPING ENZYME"/>
    <property type="match status" value="1"/>
</dbReference>
<comment type="caution">
    <text evidence="21">The sequence shown here is derived from an EMBL/GenBank/DDBJ whole genome shotgun (WGS) entry which is preliminary data.</text>
</comment>
<evidence type="ECO:0000256" key="16">
    <source>
        <dbReference type="PIRNR" id="PIRNR036959"/>
    </source>
</evidence>
<keyword evidence="22" id="KW-1185">Reference proteome</keyword>
<feature type="compositionally biased region" description="Low complexity" evidence="18">
    <location>
        <begin position="407"/>
        <end position="418"/>
    </location>
</feature>
<accession>A0A9W7W4A5</accession>
<comment type="similarity">
    <text evidence="2 16">Belongs to the eukaryotic GTase family.</text>
</comment>
<protein>
    <recommendedName>
        <fullName evidence="4 16">mRNA-capping enzyme subunit alpha</fullName>
        <ecNumber evidence="3 16">2.7.7.50</ecNumber>
    </recommendedName>
    <alternativeName>
        <fullName evidence="12 16">GTP--RNA guanylyltransferase</fullName>
    </alternativeName>
    <alternativeName>
        <fullName evidence="13 16">mRNA guanylyltransferase</fullName>
    </alternativeName>
</protein>
<dbReference type="AlphaFoldDB" id="A0A9W7W4A5"/>
<dbReference type="PANTHER" id="PTHR10367:SF17">
    <property type="entry name" value="MRNA-CAPPING ENZYME"/>
    <property type="match status" value="1"/>
</dbReference>